<dbReference type="SUPFAM" id="SSF140718">
    <property type="entry name" value="Mediator hinge subcomplex-like"/>
    <property type="match status" value="1"/>
</dbReference>
<dbReference type="InterPro" id="IPR044888">
    <property type="entry name" value="Mediatior_Med7_sf"/>
</dbReference>
<sequence>MVSSCTTDILPGLEEEGLRQLYPTGSDVDYKKELRALNRELILQFLELIDALIERPSQSARCVEDITLILRNVHHLLNSLRPHQARATVIHMLEAQLIRRKEALAKIRSLDDLKRLGLFEGMLCCMRKISDNCWYCYQSIVG</sequence>
<dbReference type="Proteomes" id="UP000006727">
    <property type="component" value="Chromosome 5"/>
</dbReference>
<comment type="subcellular location">
    <subcellularLocation>
        <location evidence="1 6">Nucleus</location>
    </subcellularLocation>
</comment>
<dbReference type="PaxDb" id="3218-PP1S218_20V6.1"/>
<protein>
    <recommendedName>
        <fullName evidence="6">Mediator of RNA polymerase II transcription subunit 7</fullName>
    </recommendedName>
</protein>
<dbReference type="Gene3D" id="6.10.140.200">
    <property type="match status" value="1"/>
</dbReference>
<gene>
    <name evidence="7" type="ORF">PHYPA_007957</name>
</gene>
<reference evidence="7 9" key="1">
    <citation type="journal article" date="2008" name="Science">
        <title>The Physcomitrella genome reveals evolutionary insights into the conquest of land by plants.</title>
        <authorList>
            <person name="Rensing S."/>
            <person name="Lang D."/>
            <person name="Zimmer A."/>
            <person name="Terry A."/>
            <person name="Salamov A."/>
            <person name="Shapiro H."/>
            <person name="Nishiyama T."/>
            <person name="Perroud P.-F."/>
            <person name="Lindquist E."/>
            <person name="Kamisugi Y."/>
            <person name="Tanahashi T."/>
            <person name="Sakakibara K."/>
            <person name="Fujita T."/>
            <person name="Oishi K."/>
            <person name="Shin-I T."/>
            <person name="Kuroki Y."/>
            <person name="Toyoda A."/>
            <person name="Suzuki Y."/>
            <person name="Hashimoto A."/>
            <person name="Yamaguchi K."/>
            <person name="Sugano A."/>
            <person name="Kohara Y."/>
            <person name="Fujiyama A."/>
            <person name="Anterola A."/>
            <person name="Aoki S."/>
            <person name="Ashton N."/>
            <person name="Barbazuk W.B."/>
            <person name="Barker E."/>
            <person name="Bennetzen J."/>
            <person name="Bezanilla M."/>
            <person name="Blankenship R."/>
            <person name="Cho S.H."/>
            <person name="Dutcher S."/>
            <person name="Estelle M."/>
            <person name="Fawcett J.A."/>
            <person name="Gundlach H."/>
            <person name="Hanada K."/>
            <person name="Heyl A."/>
            <person name="Hicks K.A."/>
            <person name="Hugh J."/>
            <person name="Lohr M."/>
            <person name="Mayer K."/>
            <person name="Melkozernov A."/>
            <person name="Murata T."/>
            <person name="Nelson D."/>
            <person name="Pils B."/>
            <person name="Prigge M."/>
            <person name="Reiss B."/>
            <person name="Renner T."/>
            <person name="Rombauts S."/>
            <person name="Rushton P."/>
            <person name="Sanderfoot A."/>
            <person name="Schween G."/>
            <person name="Shiu S.-H."/>
            <person name="Stueber K."/>
            <person name="Theodoulou F.L."/>
            <person name="Tu H."/>
            <person name="Van de Peer Y."/>
            <person name="Verrier P.J."/>
            <person name="Waters E."/>
            <person name="Wood A."/>
            <person name="Yang L."/>
            <person name="Cove D."/>
            <person name="Cuming A."/>
            <person name="Hasebe M."/>
            <person name="Lucas S."/>
            <person name="Mishler D.B."/>
            <person name="Reski R."/>
            <person name="Grigoriev I."/>
            <person name="Quatrano R.S."/>
            <person name="Boore J.L."/>
        </authorList>
    </citation>
    <scope>NUCLEOTIDE SEQUENCE [LARGE SCALE GENOMIC DNA]</scope>
    <source>
        <strain evidence="8 9">cv. Gransden 2004</strain>
    </source>
</reference>
<dbReference type="STRING" id="3218.A0A2K1KKH5"/>
<comment type="similarity">
    <text evidence="2 6">Belongs to the Mediator complex subunit 7 family.</text>
</comment>
<dbReference type="GO" id="GO:0006357">
    <property type="term" value="P:regulation of transcription by RNA polymerase II"/>
    <property type="evidence" value="ECO:0000318"/>
    <property type="project" value="GO_Central"/>
</dbReference>
<evidence type="ECO:0000313" key="7">
    <source>
        <dbReference type="EMBL" id="PNR54280.1"/>
    </source>
</evidence>
<dbReference type="GO" id="GO:0003712">
    <property type="term" value="F:transcription coregulator activity"/>
    <property type="evidence" value="ECO:0007669"/>
    <property type="project" value="InterPro"/>
</dbReference>
<dbReference type="InterPro" id="IPR037212">
    <property type="entry name" value="Med7/Med21-like"/>
</dbReference>
<evidence type="ECO:0000256" key="6">
    <source>
        <dbReference type="RuleBase" id="RU364060"/>
    </source>
</evidence>
<evidence type="ECO:0000256" key="4">
    <source>
        <dbReference type="ARBA" id="ARBA00023163"/>
    </source>
</evidence>
<evidence type="ECO:0000256" key="2">
    <source>
        <dbReference type="ARBA" id="ARBA00009994"/>
    </source>
</evidence>
<evidence type="ECO:0000313" key="8">
    <source>
        <dbReference type="EnsemblPlants" id="Pp3c5_20850V3.1"/>
    </source>
</evidence>
<dbReference type="GO" id="GO:0016592">
    <property type="term" value="C:mediator complex"/>
    <property type="evidence" value="ECO:0000318"/>
    <property type="project" value="GO_Central"/>
</dbReference>
<organism evidence="7">
    <name type="scientific">Physcomitrium patens</name>
    <name type="common">Spreading-leaved earth moss</name>
    <name type="synonym">Physcomitrella patens</name>
    <dbReference type="NCBI Taxonomy" id="3218"/>
    <lineage>
        <taxon>Eukaryota</taxon>
        <taxon>Viridiplantae</taxon>
        <taxon>Streptophyta</taxon>
        <taxon>Embryophyta</taxon>
        <taxon>Bryophyta</taxon>
        <taxon>Bryophytina</taxon>
        <taxon>Bryopsida</taxon>
        <taxon>Funariidae</taxon>
        <taxon>Funariales</taxon>
        <taxon>Funariaceae</taxon>
        <taxon>Physcomitrium</taxon>
    </lineage>
</organism>
<accession>A0A2K1KKH5</accession>
<keyword evidence="9" id="KW-1185">Reference proteome</keyword>
<dbReference type="Pfam" id="PF05983">
    <property type="entry name" value="Med7"/>
    <property type="match status" value="1"/>
</dbReference>
<proteinExistence type="inferred from homology"/>
<keyword evidence="4 6" id="KW-0804">Transcription</keyword>
<comment type="subunit">
    <text evidence="6">Component of the Mediator complex.</text>
</comment>
<reference evidence="8" key="3">
    <citation type="submission" date="2020-12" db="UniProtKB">
        <authorList>
            <consortium name="EnsemblPlants"/>
        </authorList>
    </citation>
    <scope>IDENTIFICATION</scope>
</reference>
<dbReference type="InterPro" id="IPR009244">
    <property type="entry name" value="Mediatior_Med7"/>
</dbReference>
<reference evidence="7 9" key="2">
    <citation type="journal article" date="2018" name="Plant J.">
        <title>The Physcomitrella patens chromosome-scale assembly reveals moss genome structure and evolution.</title>
        <authorList>
            <person name="Lang D."/>
            <person name="Ullrich K.K."/>
            <person name="Murat F."/>
            <person name="Fuchs J."/>
            <person name="Jenkins J."/>
            <person name="Haas F.B."/>
            <person name="Piednoel M."/>
            <person name="Gundlach H."/>
            <person name="Van Bel M."/>
            <person name="Meyberg R."/>
            <person name="Vives C."/>
            <person name="Morata J."/>
            <person name="Symeonidi A."/>
            <person name="Hiss M."/>
            <person name="Muchero W."/>
            <person name="Kamisugi Y."/>
            <person name="Saleh O."/>
            <person name="Blanc G."/>
            <person name="Decker E.L."/>
            <person name="van Gessel N."/>
            <person name="Grimwood J."/>
            <person name="Hayes R.D."/>
            <person name="Graham S.W."/>
            <person name="Gunter L.E."/>
            <person name="McDaniel S.F."/>
            <person name="Hoernstein S.N.W."/>
            <person name="Larsson A."/>
            <person name="Li F.W."/>
            <person name="Perroud P.F."/>
            <person name="Phillips J."/>
            <person name="Ranjan P."/>
            <person name="Rokshar D.S."/>
            <person name="Rothfels C.J."/>
            <person name="Schneider L."/>
            <person name="Shu S."/>
            <person name="Stevenson D.W."/>
            <person name="Thummler F."/>
            <person name="Tillich M."/>
            <person name="Villarreal Aguilar J.C."/>
            <person name="Widiez T."/>
            <person name="Wong G.K."/>
            <person name="Wymore A."/>
            <person name="Zhang Y."/>
            <person name="Zimmer A.D."/>
            <person name="Quatrano R.S."/>
            <person name="Mayer K.F.X."/>
            <person name="Goodstein D."/>
            <person name="Casacuberta J.M."/>
            <person name="Vandepoele K."/>
            <person name="Reski R."/>
            <person name="Cuming A.C."/>
            <person name="Tuskan G.A."/>
            <person name="Maumus F."/>
            <person name="Salse J."/>
            <person name="Schmutz J."/>
            <person name="Rensing S.A."/>
        </authorList>
    </citation>
    <scope>NUCLEOTIDE SEQUENCE [LARGE SCALE GENOMIC DNA]</scope>
    <source>
        <strain evidence="8 9">cv. Gransden 2004</strain>
    </source>
</reference>
<dbReference type="InParanoid" id="A0A2K1KKH5"/>
<dbReference type="GO" id="GO:0070847">
    <property type="term" value="C:core mediator complex"/>
    <property type="evidence" value="ECO:0000318"/>
    <property type="project" value="GO_Central"/>
</dbReference>
<comment type="function">
    <text evidence="6">Component of the Mediator complex, a coactivator involved in the regulated transcription of nearly all RNA polymerase II-dependent genes. Mediator functions as a bridge to convey information from gene-specific regulatory proteins to the basal RNA polymerase II transcription machinery.</text>
</comment>
<dbReference type="PANTHER" id="PTHR21428">
    <property type="entry name" value="MEDIATOR OF RNA POLYMERASE II TRANSCRIPTION SUBUNIT 7"/>
    <property type="match status" value="1"/>
</dbReference>
<evidence type="ECO:0000256" key="3">
    <source>
        <dbReference type="ARBA" id="ARBA00023015"/>
    </source>
</evidence>
<dbReference type="FunCoup" id="A0A2K1KKH5">
    <property type="interactions" value="3956"/>
</dbReference>
<evidence type="ECO:0000313" key="9">
    <source>
        <dbReference type="Proteomes" id="UP000006727"/>
    </source>
</evidence>
<name>A0A2K1KKH5_PHYPA</name>
<keyword evidence="6" id="KW-0010">Activator</keyword>
<evidence type="ECO:0000256" key="1">
    <source>
        <dbReference type="ARBA" id="ARBA00004123"/>
    </source>
</evidence>
<dbReference type="PANTHER" id="PTHR21428:SF11">
    <property type="entry name" value="MEDIATOR OF RNA POLYMERASE II TRANSCRIPTION SUBUNIT 7"/>
    <property type="match status" value="1"/>
</dbReference>
<dbReference type="EnsemblPlants" id="Pp3c5_20850V3.1">
    <property type="protein sequence ID" value="Pp3c5_20850V3.1"/>
    <property type="gene ID" value="Pp3c5_20850"/>
</dbReference>
<dbReference type="AlphaFoldDB" id="A0A2K1KKH5"/>
<dbReference type="EMBL" id="ABEU02000005">
    <property type="protein sequence ID" value="PNR54280.1"/>
    <property type="molecule type" value="Genomic_DNA"/>
</dbReference>
<evidence type="ECO:0000256" key="5">
    <source>
        <dbReference type="ARBA" id="ARBA00023242"/>
    </source>
</evidence>
<keyword evidence="3 6" id="KW-0805">Transcription regulation</keyword>
<dbReference type="Gramene" id="Pp3c5_20850V3.1">
    <property type="protein sequence ID" value="Pp3c5_20850V3.1"/>
    <property type="gene ID" value="Pp3c5_20850"/>
</dbReference>
<keyword evidence="5 6" id="KW-0539">Nucleus</keyword>